<feature type="compositionally biased region" description="Polar residues" evidence="1">
    <location>
        <begin position="32"/>
        <end position="53"/>
    </location>
</feature>
<feature type="region of interest" description="Disordered" evidence="1">
    <location>
        <begin position="26"/>
        <end position="53"/>
    </location>
</feature>
<protein>
    <recommendedName>
        <fullName evidence="4">Rho termination factor N-terminal domain-containing protein</fullName>
    </recommendedName>
</protein>
<accession>A0AAV5A8U3</accession>
<keyword evidence="3" id="KW-1185">Reference proteome</keyword>
<evidence type="ECO:0000313" key="2">
    <source>
        <dbReference type="EMBL" id="GJJ10725.1"/>
    </source>
</evidence>
<dbReference type="Proteomes" id="UP001050691">
    <property type="component" value="Unassembled WGS sequence"/>
</dbReference>
<organism evidence="2 3">
    <name type="scientific">Clathrus columnatus</name>
    <dbReference type="NCBI Taxonomy" id="1419009"/>
    <lineage>
        <taxon>Eukaryota</taxon>
        <taxon>Fungi</taxon>
        <taxon>Dikarya</taxon>
        <taxon>Basidiomycota</taxon>
        <taxon>Agaricomycotina</taxon>
        <taxon>Agaricomycetes</taxon>
        <taxon>Phallomycetidae</taxon>
        <taxon>Phallales</taxon>
        <taxon>Clathraceae</taxon>
        <taxon>Clathrus</taxon>
    </lineage>
</organism>
<reference evidence="2" key="1">
    <citation type="submission" date="2021-10" db="EMBL/GenBank/DDBJ databases">
        <title>De novo Genome Assembly of Clathrus columnatus (Basidiomycota, Fungi) Using Illumina and Nanopore Sequence Data.</title>
        <authorList>
            <person name="Ogiso-Tanaka E."/>
            <person name="Itagaki H."/>
            <person name="Hosoya T."/>
            <person name="Hosaka K."/>
        </authorList>
    </citation>
    <scope>NUCLEOTIDE SEQUENCE</scope>
    <source>
        <strain evidence="2">MO-923</strain>
    </source>
</reference>
<evidence type="ECO:0008006" key="4">
    <source>
        <dbReference type="Google" id="ProtNLM"/>
    </source>
</evidence>
<name>A0AAV5A8U3_9AGAM</name>
<sequence length="123" mass="14102">MWPDSVLADMYLQEILNNLWKHWEHREPAPNQPLNTNAGEATRPAQSDFLTDNQTKKRFQPLHVPELKMLVQNHDIPVPKGKKATTKDDLINAIITSSVNISQEEIEEILKGRKEKPKASARK</sequence>
<comment type="caution">
    <text evidence="2">The sequence shown here is derived from an EMBL/GenBank/DDBJ whole genome shotgun (WGS) entry which is preliminary data.</text>
</comment>
<evidence type="ECO:0000256" key="1">
    <source>
        <dbReference type="SAM" id="MobiDB-lite"/>
    </source>
</evidence>
<evidence type="ECO:0000313" key="3">
    <source>
        <dbReference type="Proteomes" id="UP001050691"/>
    </source>
</evidence>
<gene>
    <name evidence="2" type="ORF">Clacol_004952</name>
</gene>
<dbReference type="EMBL" id="BPWL01000005">
    <property type="protein sequence ID" value="GJJ10725.1"/>
    <property type="molecule type" value="Genomic_DNA"/>
</dbReference>
<dbReference type="AlphaFoldDB" id="A0AAV5A8U3"/>
<proteinExistence type="predicted"/>